<keyword evidence="2" id="KW-0645">Protease</keyword>
<keyword evidence="3" id="KW-1185">Reference proteome</keyword>
<dbReference type="Proteomes" id="UP000323930">
    <property type="component" value="Unassembled WGS sequence"/>
</dbReference>
<keyword evidence="2" id="KW-0378">Hydrolase</keyword>
<dbReference type="SUPFAM" id="SSF49464">
    <property type="entry name" value="Carboxypeptidase regulatory domain-like"/>
    <property type="match status" value="1"/>
</dbReference>
<dbReference type="RefSeq" id="WP_148542422.1">
    <property type="nucleotide sequence ID" value="NZ_VSDQ01000679.1"/>
</dbReference>
<dbReference type="EMBL" id="VSDQ01000679">
    <property type="protein sequence ID" value="TYA73977.1"/>
    <property type="molecule type" value="Genomic_DNA"/>
</dbReference>
<reference evidence="2 3" key="1">
    <citation type="submission" date="2019-08" db="EMBL/GenBank/DDBJ databases">
        <title>Seonamhaeicola sediminis sp. nov., isolated from marine sediment.</title>
        <authorList>
            <person name="Cao W.R."/>
        </authorList>
    </citation>
    <scope>NUCLEOTIDE SEQUENCE [LARGE SCALE GENOMIC DNA]</scope>
    <source>
        <strain evidence="2 3">B011</strain>
    </source>
</reference>
<dbReference type="GO" id="GO:0004180">
    <property type="term" value="F:carboxypeptidase activity"/>
    <property type="evidence" value="ECO:0007669"/>
    <property type="project" value="UniProtKB-KW"/>
</dbReference>
<sequence length="100" mass="11063">MKTIKLLLLLFFVGNSYLHAQKITGKVSSSKKGLHAVKVYLKGTAKESTTDKSGLFTIENVEPGTYTIVASYDGYKNVEKEITVEGHVTIIRLVLKEDES</sequence>
<evidence type="ECO:0000313" key="3">
    <source>
        <dbReference type="Proteomes" id="UP000323930"/>
    </source>
</evidence>
<proteinExistence type="predicted"/>
<protein>
    <submittedName>
        <fullName evidence="2">Carboxypeptidase-like regulatory domain-containing protein</fullName>
    </submittedName>
</protein>
<comment type="caution">
    <text evidence="2">The sequence shown here is derived from an EMBL/GenBank/DDBJ whole genome shotgun (WGS) entry which is preliminary data.</text>
</comment>
<name>A0A5D0HV08_9FLAO</name>
<gene>
    <name evidence="2" type="ORF">FUA24_11565</name>
</gene>
<keyword evidence="2" id="KW-0121">Carboxypeptidase</keyword>
<dbReference type="OrthoDB" id="9775095at2"/>
<dbReference type="Gene3D" id="2.60.40.1120">
    <property type="entry name" value="Carboxypeptidase-like, regulatory domain"/>
    <property type="match status" value="1"/>
</dbReference>
<feature type="chain" id="PRO_5022872650" evidence="1">
    <location>
        <begin position="21"/>
        <end position="100"/>
    </location>
</feature>
<dbReference type="AlphaFoldDB" id="A0A5D0HV08"/>
<feature type="signal peptide" evidence="1">
    <location>
        <begin position="1"/>
        <end position="20"/>
    </location>
</feature>
<evidence type="ECO:0000313" key="2">
    <source>
        <dbReference type="EMBL" id="TYA73977.1"/>
    </source>
</evidence>
<evidence type="ECO:0000256" key="1">
    <source>
        <dbReference type="SAM" id="SignalP"/>
    </source>
</evidence>
<keyword evidence="1" id="KW-0732">Signal</keyword>
<organism evidence="2 3">
    <name type="scientific">Seonamhaeicola marinus</name>
    <dbReference type="NCBI Taxonomy" id="1912246"/>
    <lineage>
        <taxon>Bacteria</taxon>
        <taxon>Pseudomonadati</taxon>
        <taxon>Bacteroidota</taxon>
        <taxon>Flavobacteriia</taxon>
        <taxon>Flavobacteriales</taxon>
        <taxon>Flavobacteriaceae</taxon>
    </lineage>
</organism>
<dbReference type="InterPro" id="IPR008969">
    <property type="entry name" value="CarboxyPept-like_regulatory"/>
</dbReference>
<accession>A0A5D0HV08</accession>
<dbReference type="Pfam" id="PF13715">
    <property type="entry name" value="CarbopepD_reg_2"/>
    <property type="match status" value="1"/>
</dbReference>